<evidence type="ECO:0000256" key="1">
    <source>
        <dbReference type="ARBA" id="ARBA00022448"/>
    </source>
</evidence>
<dbReference type="SUPFAM" id="SSF54862">
    <property type="entry name" value="4Fe-4S ferredoxins"/>
    <property type="match status" value="1"/>
</dbReference>
<accession>A0A9D1Z5W1</accession>
<dbReference type="PANTHER" id="PTHR42859:SF10">
    <property type="entry name" value="DIMETHYLSULFOXIDE REDUCTASE CHAIN B"/>
    <property type="match status" value="1"/>
</dbReference>
<evidence type="ECO:0000256" key="2">
    <source>
        <dbReference type="ARBA" id="ARBA00022485"/>
    </source>
</evidence>
<evidence type="ECO:0000313" key="9">
    <source>
        <dbReference type="Proteomes" id="UP000824135"/>
    </source>
</evidence>
<keyword evidence="2" id="KW-0004">4Fe-4S</keyword>
<dbReference type="GO" id="GO:0051539">
    <property type="term" value="F:4 iron, 4 sulfur cluster binding"/>
    <property type="evidence" value="ECO:0007669"/>
    <property type="project" value="UniProtKB-KW"/>
</dbReference>
<dbReference type="InterPro" id="IPR017900">
    <property type="entry name" value="4Fe4S_Fe_S_CS"/>
</dbReference>
<evidence type="ECO:0000256" key="3">
    <source>
        <dbReference type="ARBA" id="ARBA00022723"/>
    </source>
</evidence>
<dbReference type="SUPFAM" id="SSF53920">
    <property type="entry name" value="Fe-only hydrogenase"/>
    <property type="match status" value="1"/>
</dbReference>
<keyword evidence="4" id="KW-0249">Electron transport</keyword>
<dbReference type="CDD" id="cd10549">
    <property type="entry name" value="MtMvhB_like"/>
    <property type="match status" value="1"/>
</dbReference>
<dbReference type="InterPro" id="IPR004108">
    <property type="entry name" value="Fe_hydrogenase_lsu_C"/>
</dbReference>
<dbReference type="Proteomes" id="UP000824135">
    <property type="component" value="Unassembled WGS sequence"/>
</dbReference>
<keyword evidence="1" id="KW-0813">Transport</keyword>
<dbReference type="EMBL" id="DXCO01000001">
    <property type="protein sequence ID" value="HIY77420.1"/>
    <property type="molecule type" value="Genomic_DNA"/>
</dbReference>
<reference evidence="8" key="2">
    <citation type="submission" date="2021-04" db="EMBL/GenBank/DDBJ databases">
        <authorList>
            <person name="Gilroy R."/>
        </authorList>
    </citation>
    <scope>NUCLEOTIDE SEQUENCE</scope>
    <source>
        <strain evidence="8">CHK199-9574</strain>
    </source>
</reference>
<keyword evidence="6" id="KW-0411">Iron-sulfur</keyword>
<keyword evidence="5" id="KW-0408">Iron</keyword>
<protein>
    <submittedName>
        <fullName evidence="8">4Fe-4S dicluster domain-containing protein</fullName>
    </submittedName>
</protein>
<reference evidence="8" key="1">
    <citation type="journal article" date="2021" name="PeerJ">
        <title>Extensive microbial diversity within the chicken gut microbiome revealed by metagenomics and culture.</title>
        <authorList>
            <person name="Gilroy R."/>
            <person name="Ravi A."/>
            <person name="Getino M."/>
            <person name="Pursley I."/>
            <person name="Horton D.L."/>
            <person name="Alikhan N.F."/>
            <person name="Baker D."/>
            <person name="Gharbi K."/>
            <person name="Hall N."/>
            <person name="Watson M."/>
            <person name="Adriaenssens E.M."/>
            <person name="Foster-Nyarko E."/>
            <person name="Jarju S."/>
            <person name="Secka A."/>
            <person name="Antonio M."/>
            <person name="Oren A."/>
            <person name="Chaudhuri R.R."/>
            <person name="La Ragione R."/>
            <person name="Hildebrand F."/>
            <person name="Pallen M.J."/>
        </authorList>
    </citation>
    <scope>NUCLEOTIDE SEQUENCE</scope>
    <source>
        <strain evidence="8">CHK199-9574</strain>
    </source>
</reference>
<proteinExistence type="predicted"/>
<dbReference type="InterPro" id="IPR050294">
    <property type="entry name" value="RnfB_subfamily"/>
</dbReference>
<name>A0A9D1Z5W1_9FIRM</name>
<dbReference type="InterPro" id="IPR027631">
    <property type="entry name" value="Mono_FeFe_hydrog"/>
</dbReference>
<dbReference type="AlphaFoldDB" id="A0A9D1Z5W1"/>
<dbReference type="InterPro" id="IPR009016">
    <property type="entry name" value="Fe_hydrogenase"/>
</dbReference>
<feature type="domain" description="4Fe-4S ferredoxin-type" evidence="7">
    <location>
        <begin position="93"/>
        <end position="122"/>
    </location>
</feature>
<dbReference type="PROSITE" id="PS51379">
    <property type="entry name" value="4FE4S_FER_2"/>
    <property type="match status" value="3"/>
</dbReference>
<dbReference type="PROSITE" id="PS00198">
    <property type="entry name" value="4FE4S_FER_1"/>
    <property type="match status" value="2"/>
</dbReference>
<dbReference type="Pfam" id="PF00037">
    <property type="entry name" value="Fer4"/>
    <property type="match status" value="2"/>
</dbReference>
<evidence type="ECO:0000256" key="5">
    <source>
        <dbReference type="ARBA" id="ARBA00023004"/>
    </source>
</evidence>
<dbReference type="InterPro" id="IPR017896">
    <property type="entry name" value="4Fe4S_Fe-S-bd"/>
</dbReference>
<feature type="domain" description="4Fe-4S ferredoxin-type" evidence="7">
    <location>
        <begin position="169"/>
        <end position="198"/>
    </location>
</feature>
<evidence type="ECO:0000256" key="6">
    <source>
        <dbReference type="ARBA" id="ARBA00023014"/>
    </source>
</evidence>
<dbReference type="Pfam" id="PF02906">
    <property type="entry name" value="Fe_hyd_lg_C"/>
    <property type="match status" value="1"/>
</dbReference>
<organism evidence="8 9">
    <name type="scientific">Candidatus Borkfalkia excrementavium</name>
    <dbReference type="NCBI Taxonomy" id="2838505"/>
    <lineage>
        <taxon>Bacteria</taxon>
        <taxon>Bacillati</taxon>
        <taxon>Bacillota</taxon>
        <taxon>Clostridia</taxon>
        <taxon>Christensenellales</taxon>
        <taxon>Christensenellaceae</taxon>
        <taxon>Candidatus Borkfalkia</taxon>
    </lineage>
</organism>
<dbReference type="NCBIfam" id="TIGR04105">
    <property type="entry name" value="FeFe_hydrog_B1"/>
    <property type="match status" value="1"/>
</dbReference>
<gene>
    <name evidence="8" type="ORF">H9728_00065</name>
</gene>
<dbReference type="GO" id="GO:0046872">
    <property type="term" value="F:metal ion binding"/>
    <property type="evidence" value="ECO:0007669"/>
    <property type="project" value="UniProtKB-KW"/>
</dbReference>
<keyword evidence="3" id="KW-0479">Metal-binding</keyword>
<feature type="domain" description="4Fe-4S ferredoxin-type" evidence="7">
    <location>
        <begin position="123"/>
        <end position="152"/>
    </location>
</feature>
<dbReference type="PANTHER" id="PTHR42859">
    <property type="entry name" value="OXIDOREDUCTASE"/>
    <property type="match status" value="1"/>
</dbReference>
<dbReference type="Gene3D" id="3.40.950.10">
    <property type="entry name" value="Fe-only Hydrogenase (Larger Subunit), Chain L, domain 3"/>
    <property type="match status" value="1"/>
</dbReference>
<evidence type="ECO:0000259" key="7">
    <source>
        <dbReference type="PROSITE" id="PS51379"/>
    </source>
</evidence>
<evidence type="ECO:0000256" key="4">
    <source>
        <dbReference type="ARBA" id="ARBA00022982"/>
    </source>
</evidence>
<sequence length="483" mass="52836">MADNKRIFDTAVQKLKYDVLKAIIRNEYEHCYDNIYIDIPKEISPGPKATMRCCIFKERAIVQERIKLALGGDKNNPNVVEVIDIACDECPIGGIFVTPACRGCIVHRCQEVCPKDAIQIIDHKAVVDKSKCIECGKCTQACPYGAIIHQKRPCVNSCKVKAISVGEDKKAVIDNDKCISCGACVYQCPFGAIVDKSMIMEVIDILKQSDGNKNFNVYAVIAPSIVSQFKYAKIEQVVTGIHKLGFHQVVEAALGADITLYHEAEEWKEKGVLTTSCCPSFVAFVEKNFPELKKYVSSSVSPMVEAAMLIKRTDPKGKVIFIGPCASKKFEYKLPKTKGAIDSVLSFEELQAFLDARDIDVANLEDTSLDNASFYGRIFAKSGGIAQGIADVAAEMGIEGVKPLAMNGIDECRAALTKLKFNRASENFFEGMACDGGCLNGALCLNHGPKNVVDVDKYGASAKEKKIDNSVKLYKLSIGETES</sequence>
<evidence type="ECO:0000313" key="8">
    <source>
        <dbReference type="EMBL" id="HIY77420.1"/>
    </source>
</evidence>
<dbReference type="Gene3D" id="3.30.70.20">
    <property type="match status" value="2"/>
</dbReference>
<comment type="caution">
    <text evidence="8">The sequence shown here is derived from an EMBL/GenBank/DDBJ whole genome shotgun (WGS) entry which is preliminary data.</text>
</comment>